<gene>
    <name evidence="5" type="ORF">CVLEPA_LOCUS6262</name>
</gene>
<keyword evidence="6" id="KW-1185">Reference proteome</keyword>
<evidence type="ECO:0000313" key="5">
    <source>
        <dbReference type="EMBL" id="CAK8676830.1"/>
    </source>
</evidence>
<feature type="compositionally biased region" description="Basic and acidic residues" evidence="2">
    <location>
        <begin position="699"/>
        <end position="708"/>
    </location>
</feature>
<evidence type="ECO:0000259" key="4">
    <source>
        <dbReference type="PROSITE" id="PS51004"/>
    </source>
</evidence>
<keyword evidence="3" id="KW-1133">Transmembrane helix</keyword>
<feature type="compositionally biased region" description="Pro residues" evidence="2">
    <location>
        <begin position="753"/>
        <end position="765"/>
    </location>
</feature>
<comment type="caution">
    <text evidence="1">Lacks conserved residue(s) required for the propagation of feature annotation.</text>
</comment>
<feature type="domain" description="Sema" evidence="4">
    <location>
        <begin position="1"/>
        <end position="472"/>
    </location>
</feature>
<protein>
    <recommendedName>
        <fullName evidence="4">Sema domain-containing protein</fullName>
    </recommendedName>
</protein>
<dbReference type="PANTHER" id="PTHR11036">
    <property type="entry name" value="SEMAPHORIN"/>
    <property type="match status" value="1"/>
</dbReference>
<reference evidence="5 6" key="1">
    <citation type="submission" date="2024-02" db="EMBL/GenBank/DDBJ databases">
        <authorList>
            <person name="Daric V."/>
            <person name="Darras S."/>
        </authorList>
    </citation>
    <scope>NUCLEOTIDE SEQUENCE [LARGE SCALE GENOMIC DNA]</scope>
</reference>
<feature type="region of interest" description="Disordered" evidence="2">
    <location>
        <begin position="699"/>
        <end position="820"/>
    </location>
</feature>
<dbReference type="InterPro" id="IPR001627">
    <property type="entry name" value="Semap_dom"/>
</dbReference>
<dbReference type="Proteomes" id="UP001642483">
    <property type="component" value="Unassembled WGS sequence"/>
</dbReference>
<dbReference type="InterPro" id="IPR036352">
    <property type="entry name" value="Semap_dom_sf"/>
</dbReference>
<dbReference type="InterPro" id="IPR027231">
    <property type="entry name" value="Semaphorin"/>
</dbReference>
<comment type="caution">
    <text evidence="5">The sequence shown here is derived from an EMBL/GenBank/DDBJ whole genome shotgun (WGS) entry which is preliminary data.</text>
</comment>
<evidence type="ECO:0000256" key="3">
    <source>
        <dbReference type="SAM" id="Phobius"/>
    </source>
</evidence>
<feature type="region of interest" description="Disordered" evidence="2">
    <location>
        <begin position="858"/>
        <end position="887"/>
    </location>
</feature>
<feature type="compositionally biased region" description="Low complexity" evidence="2">
    <location>
        <begin position="730"/>
        <end position="746"/>
    </location>
</feature>
<sequence length="901" mass="100542">MLNATGSTKDGEIRYIQRLQWKSPNATQKSCQRMGKDESECNNFIRVVERWDDNRLYVCGTNSYEPTCRFYSRDDFNAPANKNSLVFEEASCNPRCVVPYNPNTASASLYTRTSNEFQLFSAVINDFMGKKPVLMRKSDPYVYSMDKWFNDPTFIKMVEYKDGKVYLFFRETATSVETGTDESVTYARVAQVCKNDIGGLSILPGQWTTFLKARLKCSSNANKGFVFNNLTSVSNITTITNQYGSMDVIFATFTTPWEWNTVSTSAVCVFSMDTIRTTFEGNFLKDQEYRPISNMEDHHPSENIIKAVPIPDMEVPRPRPGRCLNDSSLMTDDSLSFAKTYFLMYEPVNPLYEKAMFVSETDVRATQIAIDTNAGDNNELLVYVGTEEGKVLRLRPRLNETTGPKSILLEEMQIANKSKCDNGEISCGILALHISRPELDQRVENNLLHPDEEQIVPAVFVAFTDRMTQVPLTSCKQYANERCCNADPECGWHREQRCVVRTPFVSLSAVSSLSEIPTDCQLPSSDATEELATAGITDYVAAALVGFVVGVLLVMFVMLLVLRHRRHHAKQNITIDKGRYASESYLDKAPEAVAANQKQEVDYFDISRASATSTERPTSLIHEIQTDRNRPYSPLTPLSIDEEVFPTMEEALPDISLPERKLLEVEMSIPLLDQTHEAVLDDDTSPLHPSFLQTNLVEKKHESVHTENEAPPELPPKQSSLRKFSAELPTTLPLSRNSSNNNNTLSDARKPARPPPPSSPPPPSTPDDDLNGATVISEKPVISRSLPPRKPPPPRPKMGLRKHETFSGSHGQKVKPPVPPKSNLVMRSASMRAPSNICITSDLHSLARDDLSPTCSTLPRDGPLFSSRVARSPSYKHNTAATRSKSKGLVAVAPPVIPASE</sequence>
<evidence type="ECO:0000256" key="1">
    <source>
        <dbReference type="PROSITE-ProRule" id="PRU00352"/>
    </source>
</evidence>
<feature type="transmembrane region" description="Helical" evidence="3">
    <location>
        <begin position="539"/>
        <end position="562"/>
    </location>
</feature>
<dbReference type="PANTHER" id="PTHR11036:SF127">
    <property type="entry name" value="SEMAPHORIN-1A"/>
    <property type="match status" value="1"/>
</dbReference>
<accession>A0ABP0FEF2</accession>
<dbReference type="SUPFAM" id="SSF101912">
    <property type="entry name" value="Sema domain"/>
    <property type="match status" value="1"/>
</dbReference>
<proteinExistence type="predicted"/>
<name>A0ABP0FEF2_CLALP</name>
<evidence type="ECO:0000313" key="6">
    <source>
        <dbReference type="Proteomes" id="UP001642483"/>
    </source>
</evidence>
<evidence type="ECO:0000256" key="2">
    <source>
        <dbReference type="SAM" id="MobiDB-lite"/>
    </source>
</evidence>
<dbReference type="EMBL" id="CAWYQH010000035">
    <property type="protein sequence ID" value="CAK8676830.1"/>
    <property type="molecule type" value="Genomic_DNA"/>
</dbReference>
<dbReference type="SMART" id="SM00630">
    <property type="entry name" value="Sema"/>
    <property type="match status" value="1"/>
</dbReference>
<organism evidence="5 6">
    <name type="scientific">Clavelina lepadiformis</name>
    <name type="common">Light-bulb sea squirt</name>
    <name type="synonym">Ascidia lepadiformis</name>
    <dbReference type="NCBI Taxonomy" id="159417"/>
    <lineage>
        <taxon>Eukaryota</taxon>
        <taxon>Metazoa</taxon>
        <taxon>Chordata</taxon>
        <taxon>Tunicata</taxon>
        <taxon>Ascidiacea</taxon>
        <taxon>Aplousobranchia</taxon>
        <taxon>Clavelinidae</taxon>
        <taxon>Clavelina</taxon>
    </lineage>
</organism>
<dbReference type="Gene3D" id="2.130.10.10">
    <property type="entry name" value="YVTN repeat-like/Quinoprotein amine dehydrogenase"/>
    <property type="match status" value="1"/>
</dbReference>
<dbReference type="Pfam" id="PF01403">
    <property type="entry name" value="Sema"/>
    <property type="match status" value="1"/>
</dbReference>
<dbReference type="PROSITE" id="PS51004">
    <property type="entry name" value="SEMA"/>
    <property type="match status" value="1"/>
</dbReference>
<keyword evidence="3" id="KW-0472">Membrane</keyword>
<dbReference type="InterPro" id="IPR015943">
    <property type="entry name" value="WD40/YVTN_repeat-like_dom_sf"/>
</dbReference>
<keyword evidence="3" id="KW-0812">Transmembrane</keyword>